<dbReference type="Gene3D" id="1.10.150.130">
    <property type="match status" value="1"/>
</dbReference>
<dbReference type="CDD" id="cd00397">
    <property type="entry name" value="DNA_BRE_C"/>
    <property type="match status" value="1"/>
</dbReference>
<dbReference type="Pfam" id="PF00589">
    <property type="entry name" value="Phage_integrase"/>
    <property type="match status" value="1"/>
</dbReference>
<keyword evidence="1" id="KW-0238">DNA-binding</keyword>
<evidence type="ECO:0000313" key="4">
    <source>
        <dbReference type="EMBL" id="QJW93089.1"/>
    </source>
</evidence>
<dbReference type="InterPro" id="IPR002104">
    <property type="entry name" value="Integrase_catalytic"/>
</dbReference>
<evidence type="ECO:0000259" key="3">
    <source>
        <dbReference type="PROSITE" id="PS51898"/>
    </source>
</evidence>
<dbReference type="SUPFAM" id="SSF56349">
    <property type="entry name" value="DNA breaking-rejoining enzymes"/>
    <property type="match status" value="1"/>
</dbReference>
<reference evidence="5" key="1">
    <citation type="submission" date="2020-05" db="EMBL/GenBank/DDBJ databases">
        <title>Frigoriglobus tundricola gen. nov., sp. nov., a psychrotolerant cellulolytic planctomycete of the family Gemmataceae with two divergent copies of 16S rRNA gene.</title>
        <authorList>
            <person name="Kulichevskaya I.S."/>
            <person name="Ivanova A.A."/>
            <person name="Naumoff D.G."/>
            <person name="Beletsky A.V."/>
            <person name="Rijpstra W.I.C."/>
            <person name="Sinninghe Damste J.S."/>
            <person name="Mardanov A.V."/>
            <person name="Ravin N.V."/>
            <person name="Dedysh S.N."/>
        </authorList>
    </citation>
    <scope>NUCLEOTIDE SEQUENCE [LARGE SCALE GENOMIC DNA]</scope>
    <source>
        <strain evidence="5">PL17</strain>
    </source>
</reference>
<dbReference type="RefSeq" id="WP_171469358.1">
    <property type="nucleotide sequence ID" value="NZ_CP053452.2"/>
</dbReference>
<evidence type="ECO:0000313" key="5">
    <source>
        <dbReference type="Proteomes" id="UP000503447"/>
    </source>
</evidence>
<name>A0A6M5YGC0_9BACT</name>
<dbReference type="InterPro" id="IPR013762">
    <property type="entry name" value="Integrase-like_cat_sf"/>
</dbReference>
<dbReference type="Proteomes" id="UP000503447">
    <property type="component" value="Chromosome"/>
</dbReference>
<keyword evidence="5" id="KW-1185">Reference proteome</keyword>
<dbReference type="GO" id="GO:0003677">
    <property type="term" value="F:DNA binding"/>
    <property type="evidence" value="ECO:0007669"/>
    <property type="project" value="UniProtKB-KW"/>
</dbReference>
<protein>
    <recommendedName>
        <fullName evidence="3">Tyr recombinase domain-containing protein</fullName>
    </recommendedName>
</protein>
<keyword evidence="2" id="KW-0233">DNA recombination</keyword>
<dbReference type="InterPro" id="IPR011010">
    <property type="entry name" value="DNA_brk_join_enz"/>
</dbReference>
<dbReference type="GO" id="GO:0006310">
    <property type="term" value="P:DNA recombination"/>
    <property type="evidence" value="ECO:0007669"/>
    <property type="project" value="UniProtKB-KW"/>
</dbReference>
<proteinExistence type="predicted"/>
<dbReference type="Gene3D" id="1.10.443.10">
    <property type="entry name" value="Intergrase catalytic core"/>
    <property type="match status" value="1"/>
</dbReference>
<gene>
    <name evidence="4" type="ORF">FTUN_0592</name>
</gene>
<accession>A0A6M5YGC0</accession>
<dbReference type="EMBL" id="CP053452">
    <property type="protein sequence ID" value="QJW93089.1"/>
    <property type="molecule type" value="Genomic_DNA"/>
</dbReference>
<dbReference type="KEGG" id="ftj:FTUN_0592"/>
<dbReference type="InterPro" id="IPR010998">
    <property type="entry name" value="Integrase_recombinase_N"/>
</dbReference>
<evidence type="ECO:0000256" key="1">
    <source>
        <dbReference type="ARBA" id="ARBA00023125"/>
    </source>
</evidence>
<dbReference type="PROSITE" id="PS51898">
    <property type="entry name" value="TYR_RECOMBINASE"/>
    <property type="match status" value="1"/>
</dbReference>
<organism evidence="4 5">
    <name type="scientific">Frigoriglobus tundricola</name>
    <dbReference type="NCBI Taxonomy" id="2774151"/>
    <lineage>
        <taxon>Bacteria</taxon>
        <taxon>Pseudomonadati</taxon>
        <taxon>Planctomycetota</taxon>
        <taxon>Planctomycetia</taxon>
        <taxon>Gemmatales</taxon>
        <taxon>Gemmataceae</taxon>
        <taxon>Frigoriglobus</taxon>
    </lineage>
</organism>
<dbReference type="AlphaFoldDB" id="A0A6M5YGC0"/>
<feature type="domain" description="Tyr recombinase" evidence="3">
    <location>
        <begin position="195"/>
        <end position="389"/>
    </location>
</feature>
<dbReference type="GO" id="GO:0015074">
    <property type="term" value="P:DNA integration"/>
    <property type="evidence" value="ECO:0007669"/>
    <property type="project" value="InterPro"/>
</dbReference>
<sequence>MSKSDSTSSGSAHKPTKPNKPYADFPLYAHATKRWAKRIRGVIHYFGPWNDPDGALAKYLAEKDALHAGRKPREASTGVTVKALANAFLNHKKALLDAGELSPRTWKTYQDAAAMVVTQFGKSRLAADLGQDDFAELRKFMSKKWGAVRMRNAVQQVRSVFKYGYESELLAVPMRFGPGFAAPTRKTIRLERAKQGPKMFEAEEVRLLLTGRTVERKGGAAHVRPSVSLKAMILLGVNCGFGNSDCGTLPVSSLDLAGGWVNYPRPKTGITRRCPLWPETVSALRAVLAERREPLDADDAGLVFLTATGRRWHKDIDDNPISKEMRKLLDALKIGGKRNFYALRHTFETIGGESRDQVAVDHIMGHTRDDMASVYRERISDERLKAVSDHVRKWVFTEAK</sequence>
<evidence type="ECO:0000256" key="2">
    <source>
        <dbReference type="ARBA" id="ARBA00023172"/>
    </source>
</evidence>